<feature type="signal peptide" evidence="1">
    <location>
        <begin position="1"/>
        <end position="26"/>
    </location>
</feature>
<feature type="chain" id="PRO_5040848288" description="Lipoprotein SmpA/OmlA domain-containing protein" evidence="1">
    <location>
        <begin position="27"/>
        <end position="98"/>
    </location>
</feature>
<evidence type="ECO:0008006" key="4">
    <source>
        <dbReference type="Google" id="ProtNLM"/>
    </source>
</evidence>
<evidence type="ECO:0000313" key="2">
    <source>
        <dbReference type="EMBL" id="MCO1334792.1"/>
    </source>
</evidence>
<proteinExistence type="predicted"/>
<gene>
    <name evidence="2" type="ORF">MO867_10615</name>
</gene>
<keyword evidence="3" id="KW-1185">Reference proteome</keyword>
<dbReference type="RefSeq" id="WP_252466439.1">
    <property type="nucleotide sequence ID" value="NZ_JALBWM010000038.1"/>
</dbReference>
<dbReference type="Proteomes" id="UP001139028">
    <property type="component" value="Unassembled WGS sequence"/>
</dbReference>
<reference evidence="2" key="1">
    <citation type="journal article" date="2022" name="Arch. Microbiol.">
        <title>Microbulbifer okhotskensis sp. nov., isolated from a deep bottom sediment of the Okhotsk Sea.</title>
        <authorList>
            <person name="Romanenko L."/>
            <person name="Kurilenko V."/>
            <person name="Otstavnykh N."/>
            <person name="Velansky P."/>
            <person name="Isaeva M."/>
            <person name="Mikhailov V."/>
        </authorList>
    </citation>
    <scope>NUCLEOTIDE SEQUENCE</scope>
    <source>
        <strain evidence="2">OS29</strain>
    </source>
</reference>
<evidence type="ECO:0000256" key="1">
    <source>
        <dbReference type="SAM" id="SignalP"/>
    </source>
</evidence>
<dbReference type="AlphaFoldDB" id="A0A9X2EM60"/>
<comment type="caution">
    <text evidence="2">The sequence shown here is derived from an EMBL/GenBank/DDBJ whole genome shotgun (WGS) entry which is preliminary data.</text>
</comment>
<accession>A0A9X2EM60</accession>
<evidence type="ECO:0000313" key="3">
    <source>
        <dbReference type="Proteomes" id="UP001139028"/>
    </source>
</evidence>
<name>A0A9X2EM60_9GAMM</name>
<dbReference type="EMBL" id="JALBWM010000038">
    <property type="protein sequence ID" value="MCO1334792.1"/>
    <property type="molecule type" value="Genomic_DNA"/>
</dbReference>
<sequence>MFSRLRSGLTYLAGSMAILLALGAQATTIEVPASSPGGELTIEEVRGLKKDDVTSRLGDPLGIHGPIGEPAITRWEYSGFFVYFEQDTVLHTVKKPRG</sequence>
<organism evidence="2 3">
    <name type="scientific">Microbulbifer okhotskensis</name>
    <dbReference type="NCBI Taxonomy" id="2926617"/>
    <lineage>
        <taxon>Bacteria</taxon>
        <taxon>Pseudomonadati</taxon>
        <taxon>Pseudomonadota</taxon>
        <taxon>Gammaproteobacteria</taxon>
        <taxon>Cellvibrionales</taxon>
        <taxon>Microbulbiferaceae</taxon>
        <taxon>Microbulbifer</taxon>
    </lineage>
</organism>
<protein>
    <recommendedName>
        <fullName evidence="4">Lipoprotein SmpA/OmlA domain-containing protein</fullName>
    </recommendedName>
</protein>
<keyword evidence="1" id="KW-0732">Signal</keyword>